<keyword evidence="2" id="KW-1185">Reference proteome</keyword>
<proteinExistence type="predicted"/>
<dbReference type="Proteomes" id="UP001140949">
    <property type="component" value="Unassembled WGS sequence"/>
</dbReference>
<sequence>MPVRELAEGRRSESYGAQAELAGEGSRRSALIAQIWATAVTLSLGASTATRVALIAPVSSVGGYDGSSGGQI</sequence>
<gene>
    <name evidence="1" type="ORF">M6B38_220760</name>
</gene>
<evidence type="ECO:0000313" key="2">
    <source>
        <dbReference type="Proteomes" id="UP001140949"/>
    </source>
</evidence>
<accession>A0AAX6DYF6</accession>
<reference evidence="1" key="2">
    <citation type="submission" date="2023-04" db="EMBL/GenBank/DDBJ databases">
        <authorList>
            <person name="Bruccoleri R.E."/>
            <person name="Oakeley E.J."/>
            <person name="Faust A.-M."/>
            <person name="Dessus-Babus S."/>
            <person name="Altorfer M."/>
            <person name="Burckhardt D."/>
            <person name="Oertli M."/>
            <person name="Naumann U."/>
            <person name="Petersen F."/>
            <person name="Wong J."/>
        </authorList>
    </citation>
    <scope>NUCLEOTIDE SEQUENCE</scope>
    <source>
        <strain evidence="1">GSM-AAB239-AS_SAM_17_03QT</strain>
        <tissue evidence="1">Leaf</tissue>
    </source>
</reference>
<comment type="caution">
    <text evidence="1">The sequence shown here is derived from an EMBL/GenBank/DDBJ whole genome shotgun (WGS) entry which is preliminary data.</text>
</comment>
<reference evidence="1" key="1">
    <citation type="journal article" date="2023" name="GigaByte">
        <title>Genome assembly of the bearded iris, Iris pallida Lam.</title>
        <authorList>
            <person name="Bruccoleri R.E."/>
            <person name="Oakeley E.J."/>
            <person name="Faust A.M.E."/>
            <person name="Altorfer M."/>
            <person name="Dessus-Babus S."/>
            <person name="Burckhardt D."/>
            <person name="Oertli M."/>
            <person name="Naumann U."/>
            <person name="Petersen F."/>
            <person name="Wong J."/>
        </authorList>
    </citation>
    <scope>NUCLEOTIDE SEQUENCE</scope>
    <source>
        <strain evidence="1">GSM-AAB239-AS_SAM_17_03QT</strain>
    </source>
</reference>
<name>A0AAX6DYF6_IRIPA</name>
<protein>
    <submittedName>
        <fullName evidence="1">Hornerin-like</fullName>
    </submittedName>
</protein>
<organism evidence="1 2">
    <name type="scientific">Iris pallida</name>
    <name type="common">Sweet iris</name>
    <dbReference type="NCBI Taxonomy" id="29817"/>
    <lineage>
        <taxon>Eukaryota</taxon>
        <taxon>Viridiplantae</taxon>
        <taxon>Streptophyta</taxon>
        <taxon>Embryophyta</taxon>
        <taxon>Tracheophyta</taxon>
        <taxon>Spermatophyta</taxon>
        <taxon>Magnoliopsida</taxon>
        <taxon>Liliopsida</taxon>
        <taxon>Asparagales</taxon>
        <taxon>Iridaceae</taxon>
        <taxon>Iridoideae</taxon>
        <taxon>Irideae</taxon>
        <taxon>Iris</taxon>
    </lineage>
</organism>
<dbReference type="EMBL" id="JANAVB010041219">
    <property type="protein sequence ID" value="KAJ6796887.1"/>
    <property type="molecule type" value="Genomic_DNA"/>
</dbReference>
<dbReference type="AlphaFoldDB" id="A0AAX6DYF6"/>
<evidence type="ECO:0000313" key="1">
    <source>
        <dbReference type="EMBL" id="KAJ6796887.1"/>
    </source>
</evidence>